<proteinExistence type="predicted"/>
<organism evidence="1 2">
    <name type="scientific">Koribacter versatilis (strain Ellin345)</name>
    <dbReference type="NCBI Taxonomy" id="204669"/>
    <lineage>
        <taxon>Bacteria</taxon>
        <taxon>Pseudomonadati</taxon>
        <taxon>Acidobacteriota</taxon>
        <taxon>Terriglobia</taxon>
        <taxon>Terriglobales</taxon>
        <taxon>Candidatus Korobacteraceae</taxon>
        <taxon>Candidatus Korobacter</taxon>
    </lineage>
</organism>
<dbReference type="Proteomes" id="UP000002432">
    <property type="component" value="Chromosome"/>
</dbReference>
<dbReference type="HOGENOM" id="CLU_939366_0_0_0"/>
<name>Q1IQT6_KORVE</name>
<evidence type="ECO:0000313" key="2">
    <source>
        <dbReference type="Proteomes" id="UP000002432"/>
    </source>
</evidence>
<gene>
    <name evidence="1" type="ordered locus">Acid345_1763</name>
</gene>
<keyword evidence="2" id="KW-1185">Reference proteome</keyword>
<dbReference type="AlphaFoldDB" id="Q1IQT6"/>
<accession>Q1IQT6</accession>
<sequence>MRQGYVAFGVLLCTALGWAQADRNSQLRSAPFLDKPPGTRYKHRAPEEMMPVSDCEKLAEGVEHGDVLVSFCKWALTSRERLPKLQVDEKIKRSAPGQYGSQPVETISMLAHYGDEMVRYSNLKMSGKTTKTPILEYELNNGFLSTGELRGALEAVLMDGRNTSFKFAKDQKRGQGKRVLVYDFKISPGDNTSWVLMGAARAVPGYKGKISLDGDTGQPTRLEWETTELVPTSPRMDFSEEIDYENIHVSENNELVLPVRAETRSSVTNDDEVTNSLTNEITFRNWRVEPK</sequence>
<dbReference type="STRING" id="204669.Acid345_1763"/>
<reference evidence="1 2" key="1">
    <citation type="journal article" date="2009" name="Appl. Environ. Microbiol.">
        <title>Three genomes from the phylum Acidobacteria provide insight into the lifestyles of these microorganisms in soils.</title>
        <authorList>
            <person name="Ward N.L."/>
            <person name="Challacombe J.F."/>
            <person name="Janssen P.H."/>
            <person name="Henrissat B."/>
            <person name="Coutinho P.M."/>
            <person name="Wu M."/>
            <person name="Xie G."/>
            <person name="Haft D.H."/>
            <person name="Sait M."/>
            <person name="Badger J."/>
            <person name="Barabote R.D."/>
            <person name="Bradley B."/>
            <person name="Brettin T.S."/>
            <person name="Brinkac L.M."/>
            <person name="Bruce D."/>
            <person name="Creasy T."/>
            <person name="Daugherty S.C."/>
            <person name="Davidsen T.M."/>
            <person name="DeBoy R.T."/>
            <person name="Detter J.C."/>
            <person name="Dodson R.J."/>
            <person name="Durkin A.S."/>
            <person name="Ganapathy A."/>
            <person name="Gwinn-Giglio M."/>
            <person name="Han C.S."/>
            <person name="Khouri H."/>
            <person name="Kiss H."/>
            <person name="Kothari S.P."/>
            <person name="Madupu R."/>
            <person name="Nelson K.E."/>
            <person name="Nelson W.C."/>
            <person name="Paulsen I."/>
            <person name="Penn K."/>
            <person name="Ren Q."/>
            <person name="Rosovitz M.J."/>
            <person name="Selengut J.D."/>
            <person name="Shrivastava S."/>
            <person name="Sullivan S.A."/>
            <person name="Tapia R."/>
            <person name="Thompson L.S."/>
            <person name="Watkins K.L."/>
            <person name="Yang Q."/>
            <person name="Yu C."/>
            <person name="Zafar N."/>
            <person name="Zhou L."/>
            <person name="Kuske C.R."/>
        </authorList>
    </citation>
    <scope>NUCLEOTIDE SEQUENCE [LARGE SCALE GENOMIC DNA]</scope>
    <source>
        <strain evidence="1 2">Ellin345</strain>
    </source>
</reference>
<evidence type="ECO:0000313" key="1">
    <source>
        <dbReference type="EMBL" id="ABF40764.1"/>
    </source>
</evidence>
<dbReference type="KEGG" id="aba:Acid345_1763"/>
<protein>
    <submittedName>
        <fullName evidence="1">Uncharacterized protein</fullName>
    </submittedName>
</protein>
<dbReference type="EMBL" id="CP000360">
    <property type="protein sequence ID" value="ABF40764.1"/>
    <property type="molecule type" value="Genomic_DNA"/>
</dbReference>
<dbReference type="EnsemblBacteria" id="ABF40764">
    <property type="protein sequence ID" value="ABF40764"/>
    <property type="gene ID" value="Acid345_1763"/>
</dbReference>
<dbReference type="RefSeq" id="WP_011522566.1">
    <property type="nucleotide sequence ID" value="NC_008009.1"/>
</dbReference>